<gene>
    <name evidence="2" type="ORF">DXD09_02375</name>
</gene>
<dbReference type="NCBIfam" id="TIGR01716">
    <property type="entry name" value="RGG_Cterm"/>
    <property type="match status" value="1"/>
</dbReference>
<dbReference type="EMBL" id="QSQR01000002">
    <property type="protein sequence ID" value="RGK47549.1"/>
    <property type="molecule type" value="Genomic_DNA"/>
</dbReference>
<protein>
    <recommendedName>
        <fullName evidence="1">HTH-type transcriptional regulator Rgg C-terminal domain-containing protein</fullName>
    </recommendedName>
</protein>
<proteinExistence type="predicted"/>
<evidence type="ECO:0000313" key="3">
    <source>
        <dbReference type="Proteomes" id="UP000260790"/>
    </source>
</evidence>
<feature type="domain" description="HTH-type transcriptional regulator Rgg C-terminal" evidence="1">
    <location>
        <begin position="17"/>
        <end position="105"/>
    </location>
</feature>
<evidence type="ECO:0000313" key="2">
    <source>
        <dbReference type="EMBL" id="RGK47549.1"/>
    </source>
</evidence>
<accession>A0A8B2Z3I3</accession>
<evidence type="ECO:0000259" key="1">
    <source>
        <dbReference type="Pfam" id="PF21259"/>
    </source>
</evidence>
<dbReference type="Proteomes" id="UP000260790">
    <property type="component" value="Unassembled WGS sequence"/>
</dbReference>
<dbReference type="AlphaFoldDB" id="A0A8B2Z3I3"/>
<sequence>MGPVCNLFYSILAIYEDKESTGKQAVLEYLMRVEDWGEMELRLYAMFGFVLDVETTYVLMGTALKRSKQYLDVPAASKLLYTILSNNFSTFLSNKNIKYAEETIKLSWHDFGILPESCLLFLKKPVRN</sequence>
<reference evidence="2 3" key="1">
    <citation type="submission" date="2018-08" db="EMBL/GenBank/DDBJ databases">
        <title>A genome reference for cultivated species of the human gut microbiota.</title>
        <authorList>
            <person name="Zou Y."/>
            <person name="Xue W."/>
            <person name="Luo G."/>
        </authorList>
    </citation>
    <scope>NUCLEOTIDE SEQUENCE [LARGE SCALE GENOMIC DNA]</scope>
    <source>
        <strain evidence="2 3">TF10-9AT</strain>
    </source>
</reference>
<dbReference type="Pfam" id="PF21259">
    <property type="entry name" value="Rgg_C"/>
    <property type="match status" value="1"/>
</dbReference>
<name>A0A8B2Z3I3_9LACO</name>
<organism evidence="2 3">
    <name type="scientific">Ligilactobacillus ruminis</name>
    <dbReference type="NCBI Taxonomy" id="1623"/>
    <lineage>
        <taxon>Bacteria</taxon>
        <taxon>Bacillati</taxon>
        <taxon>Bacillota</taxon>
        <taxon>Bacilli</taxon>
        <taxon>Lactobacillales</taxon>
        <taxon>Lactobacillaceae</taxon>
        <taxon>Ligilactobacillus</taxon>
    </lineage>
</organism>
<dbReference type="InterPro" id="IPR010057">
    <property type="entry name" value="Transcription_activator_Rgg_C"/>
</dbReference>
<comment type="caution">
    <text evidence="2">The sequence shown here is derived from an EMBL/GenBank/DDBJ whole genome shotgun (WGS) entry which is preliminary data.</text>
</comment>